<proteinExistence type="predicted"/>
<name>A0A2K4XA63_PSEVC</name>
<dbReference type="EMBL" id="AQGW01000014">
    <property type="protein sequence ID" value="MBE0381314.1"/>
    <property type="molecule type" value="Genomic_DNA"/>
</dbReference>
<evidence type="ECO:0000313" key="4">
    <source>
        <dbReference type="Proteomes" id="UP000615003"/>
    </source>
</evidence>
<keyword evidence="4" id="KW-1185">Reference proteome</keyword>
<evidence type="ECO:0000313" key="3">
    <source>
        <dbReference type="Proteomes" id="UP000238288"/>
    </source>
</evidence>
<accession>A0A2K4XA63</accession>
<reference evidence="1 4" key="1">
    <citation type="submission" date="2015-06" db="EMBL/GenBank/DDBJ databases">
        <title>Genome sequence of Pseudoalteromonas carrageenovora.</title>
        <authorList>
            <person name="Xie B.-B."/>
            <person name="Rong J.-C."/>
            <person name="Qin Q.-L."/>
            <person name="Zhang Y.-Z."/>
        </authorList>
    </citation>
    <scope>NUCLEOTIDE SEQUENCE [LARGE SCALE GENOMIC DNA]</scope>
    <source>
        <strain evidence="1 4">IAM 12662</strain>
    </source>
</reference>
<dbReference type="AlphaFoldDB" id="A0A2K4XA63"/>
<evidence type="ECO:0008006" key="5">
    <source>
        <dbReference type="Google" id="ProtNLM"/>
    </source>
</evidence>
<dbReference type="EMBL" id="LT965928">
    <property type="protein sequence ID" value="SOU41209.1"/>
    <property type="molecule type" value="Genomic_DNA"/>
</dbReference>
<dbReference type="OrthoDB" id="6312994at2"/>
<dbReference type="Proteomes" id="UP000238288">
    <property type="component" value="Chromosome PCAR9a"/>
</dbReference>
<dbReference type="GeneID" id="93663867"/>
<dbReference type="RefSeq" id="WP_058549701.1">
    <property type="nucleotide sequence ID" value="NZ_AQGW01000014.1"/>
</dbReference>
<evidence type="ECO:0000313" key="1">
    <source>
        <dbReference type="EMBL" id="MBE0381314.1"/>
    </source>
</evidence>
<evidence type="ECO:0000313" key="2">
    <source>
        <dbReference type="EMBL" id="SOU41209.1"/>
    </source>
</evidence>
<reference evidence="2 3" key="2">
    <citation type="submission" date="2017-11" db="EMBL/GenBank/DDBJ databases">
        <authorList>
            <person name="Han C.G."/>
        </authorList>
    </citation>
    <scope>NUCLEOTIDE SEQUENCE [LARGE SCALE GENOMIC DNA]</scope>
    <source>
        <strain evidence="3">ATCC 43555</strain>
        <strain evidence="2">ATCC43555</strain>
    </source>
</reference>
<dbReference type="Proteomes" id="UP000615003">
    <property type="component" value="Unassembled WGS sequence"/>
</dbReference>
<gene>
    <name evidence="2" type="ORF">PCAR9_A30378</name>
    <name evidence="1" type="ORF">PCARR_a3057</name>
</gene>
<sequence>MLRLIYCSLLFTSFCTLGNTTYYKCVTKNGTTFSQFPCDDKATTYKVSTTGNQYSGPKVNYTKQLNELERERLLTGLEAEVRSNNHKLAILDREKQRAEYKQQERLNHILADDDKKRITKDITKKLKVINQSYKKDVATITKHIKKLEKKIAQYQ</sequence>
<protein>
    <recommendedName>
        <fullName evidence="5">DUF4124 domain-containing protein</fullName>
    </recommendedName>
</protein>
<organism evidence="2 3">
    <name type="scientific">Pseudoalteromonas carrageenovora IAM 12662</name>
    <dbReference type="NCBI Taxonomy" id="1314868"/>
    <lineage>
        <taxon>Bacteria</taxon>
        <taxon>Pseudomonadati</taxon>
        <taxon>Pseudomonadota</taxon>
        <taxon>Gammaproteobacteria</taxon>
        <taxon>Alteromonadales</taxon>
        <taxon>Pseudoalteromonadaceae</taxon>
        <taxon>Pseudoalteromonas</taxon>
    </lineage>
</organism>